<dbReference type="Pfam" id="PF17682">
    <property type="entry name" value="Tau95_N"/>
    <property type="match status" value="1"/>
</dbReference>
<reference evidence="8 9" key="1">
    <citation type="submission" date="2018-06" db="EMBL/GenBank/DDBJ databases">
        <title>Complete Genomes of Monosporascus.</title>
        <authorList>
            <person name="Robinson A.J."/>
            <person name="Natvig D.O."/>
        </authorList>
    </citation>
    <scope>NUCLEOTIDE SEQUENCE [LARGE SCALE GENOMIC DNA]</scope>
    <source>
        <strain evidence="8 9">CBS 609.92</strain>
    </source>
</reference>
<keyword evidence="2" id="KW-0238">DNA-binding</keyword>
<feature type="compositionally biased region" description="Basic and acidic residues" evidence="5">
    <location>
        <begin position="538"/>
        <end position="548"/>
    </location>
</feature>
<evidence type="ECO:0000256" key="5">
    <source>
        <dbReference type="SAM" id="MobiDB-lite"/>
    </source>
</evidence>
<name>A0ABY0GXQ4_9PEZI</name>
<evidence type="ECO:0000256" key="4">
    <source>
        <dbReference type="ARBA" id="ARBA00023242"/>
    </source>
</evidence>
<feature type="compositionally biased region" description="Acidic residues" evidence="5">
    <location>
        <begin position="570"/>
        <end position="606"/>
    </location>
</feature>
<dbReference type="PANTHER" id="PTHR13230">
    <property type="entry name" value="GENERAL TRANSCRIPTION FACTOR IIIC, POLYPEPTIDE 5"/>
    <property type="match status" value="1"/>
</dbReference>
<feature type="region of interest" description="Disordered" evidence="5">
    <location>
        <begin position="538"/>
        <end position="668"/>
    </location>
</feature>
<organism evidence="8 9">
    <name type="scientific">Monosporascus cannonballus</name>
    <dbReference type="NCBI Taxonomy" id="155416"/>
    <lineage>
        <taxon>Eukaryota</taxon>
        <taxon>Fungi</taxon>
        <taxon>Dikarya</taxon>
        <taxon>Ascomycota</taxon>
        <taxon>Pezizomycotina</taxon>
        <taxon>Sordariomycetes</taxon>
        <taxon>Xylariomycetidae</taxon>
        <taxon>Xylariales</taxon>
        <taxon>Xylariales incertae sedis</taxon>
        <taxon>Monosporascus</taxon>
    </lineage>
</organism>
<feature type="compositionally biased region" description="Acidic residues" evidence="5">
    <location>
        <begin position="618"/>
        <end position="628"/>
    </location>
</feature>
<dbReference type="PANTHER" id="PTHR13230:SF5">
    <property type="entry name" value="GENERAL TRANSCRIPTION FACTOR 3C POLYPEPTIDE 5"/>
    <property type="match status" value="1"/>
</dbReference>
<dbReference type="InterPro" id="IPR041499">
    <property type="entry name" value="Tfc1/Sfc1_N"/>
</dbReference>
<comment type="caution">
    <text evidence="8">The sequence shown here is derived from an EMBL/GenBank/DDBJ whole genome shotgun (WGS) entry which is preliminary data.</text>
</comment>
<dbReference type="InterPro" id="IPR040454">
    <property type="entry name" value="TF_IIIC_Tfc1/Sfc1"/>
</dbReference>
<feature type="compositionally biased region" description="Basic and acidic residues" evidence="5">
    <location>
        <begin position="630"/>
        <end position="639"/>
    </location>
</feature>
<keyword evidence="3" id="KW-0804">Transcription</keyword>
<dbReference type="InterPro" id="IPR042536">
    <property type="entry name" value="TFIIIC_tauA_Sfc1"/>
</dbReference>
<feature type="domain" description="Transcription factor IIIC subunit Tfc1/Sfc1 triple barrel" evidence="7">
    <location>
        <begin position="26"/>
        <end position="174"/>
    </location>
</feature>
<dbReference type="Pfam" id="PF09734">
    <property type="entry name" value="Tau95"/>
    <property type="match status" value="1"/>
</dbReference>
<feature type="region of interest" description="Disordered" evidence="5">
    <location>
        <begin position="94"/>
        <end position="136"/>
    </location>
</feature>
<feature type="compositionally biased region" description="Gly residues" evidence="5">
    <location>
        <begin position="646"/>
        <end position="657"/>
    </location>
</feature>
<evidence type="ECO:0000256" key="1">
    <source>
        <dbReference type="ARBA" id="ARBA00004123"/>
    </source>
</evidence>
<accession>A0ABY0GXQ4</accession>
<evidence type="ECO:0000313" key="9">
    <source>
        <dbReference type="Proteomes" id="UP000294003"/>
    </source>
</evidence>
<evidence type="ECO:0000256" key="2">
    <source>
        <dbReference type="ARBA" id="ARBA00023125"/>
    </source>
</evidence>
<evidence type="ECO:0000313" key="8">
    <source>
        <dbReference type="EMBL" id="RYO79887.1"/>
    </source>
</evidence>
<evidence type="ECO:0000256" key="3">
    <source>
        <dbReference type="ARBA" id="ARBA00023163"/>
    </source>
</evidence>
<feature type="domain" description="Transcription factor IIIC subunit 5 HTH" evidence="6">
    <location>
        <begin position="213"/>
        <end position="363"/>
    </location>
</feature>
<evidence type="ECO:0000259" key="7">
    <source>
        <dbReference type="Pfam" id="PF17682"/>
    </source>
</evidence>
<feature type="compositionally biased region" description="Polar residues" evidence="5">
    <location>
        <begin position="659"/>
        <end position="668"/>
    </location>
</feature>
<dbReference type="Gene3D" id="3.30.200.160">
    <property type="entry name" value="TFIIIC, subcomplex tauA, subunit Sfc1, barrel domain"/>
    <property type="match status" value="1"/>
</dbReference>
<keyword evidence="9" id="KW-1185">Reference proteome</keyword>
<dbReference type="Proteomes" id="UP000294003">
    <property type="component" value="Unassembled WGS sequence"/>
</dbReference>
<dbReference type="InterPro" id="IPR019136">
    <property type="entry name" value="TF_IIIC_su-5_HTH"/>
</dbReference>
<proteinExistence type="predicted"/>
<evidence type="ECO:0008006" key="10">
    <source>
        <dbReference type="Google" id="ProtNLM"/>
    </source>
</evidence>
<gene>
    <name evidence="8" type="ORF">DL762_007947</name>
</gene>
<evidence type="ECO:0000259" key="6">
    <source>
        <dbReference type="Pfam" id="PF09734"/>
    </source>
</evidence>
<protein>
    <recommendedName>
        <fullName evidence="10">Transcription factor IIIC subunit 5 HTH domain-containing protein</fullName>
    </recommendedName>
</protein>
<comment type="subcellular location">
    <subcellularLocation>
        <location evidence="1">Nucleus</location>
    </subcellularLocation>
</comment>
<dbReference type="EMBL" id="QJNS01000310">
    <property type="protein sequence ID" value="RYO79887.1"/>
    <property type="molecule type" value="Genomic_DNA"/>
</dbReference>
<sequence length="668" mass="75217">MGSASPTPNESAPVAPTFDLPSRKIVAIEHPCIVQNLDKGLDTFGPRPDFRSLLEDGREHISLPIWLRRDNPTTKPIVSQHASSNGILLKITVPKRTGRKRKRGSNEPFSGDVHPSGGTTGDGGVDRVASFGRQDAPESILRKMQDNIGRYRAEAVGMVKDTHRYRGLADFQFSTTDSPFLTNVAEHLLPLKLSKLREFMLRPGVDNSPNQEFVPPPHITDKIISFNYNYEQNPYIRPQGRNEAGELLLINTQGRKKMSYGWFIQHDKFPVPTGPKKMHDETNESLNNLVKKVRAAMGERPIWTRRALMNQLSDRFLESQLRIAIQIAGYQFKGGPWRDAIIKYGVDPRTDPRCHIYQTLSFKLAKNKVGQVNMSWQTIRKDQTQAYSAKNQDRNPNSHLWDGESYTTDGKFWQLCDVTDPFLLNMIKQAPLRPECDLDESGWFYRSFWSKVKLIMKAKMLAIKYGRLGSDSDPFQKEGFIYNEYLAQKLSHIRDDSDEKVVMNIHPLTLPMKDISGKRKRARSSKLYPGTLRFKGDTVDDTVEKQDEAQAGTSDSWEAPTTVEGGNAIDWDEDDFSGSEGAESEEGEDVDSPGDAWGDDLDEDVGIGDSDGQGRESGDEEEDQDQDQAIEQREERQEDNFIPGKDAGGGQLQGGGLQAMQTQFDATR</sequence>
<keyword evidence="4" id="KW-0539">Nucleus</keyword>